<gene>
    <name evidence="2" type="ORF">SAMN05421795_10445</name>
</gene>
<evidence type="ECO:0000313" key="3">
    <source>
        <dbReference type="Proteomes" id="UP000186098"/>
    </source>
</evidence>
<keyword evidence="3" id="KW-1185">Reference proteome</keyword>
<accession>A0A1N7LS19</accession>
<sequence length="811" mass="81905">MAEKRVSVRLAAVGGRQVRAELEGVGEAGARGFGRLSREMEAANARLAAFSRRVRVAATAAVAAAAAAGVAMIRSGLSSVDAQAKLAQSLGTTVASIQTLERAGELAGVSMSGIEQATKDLTRRLSQAAAGTGPAADALDRLGLSANELIALPLDQRVGAINAAIESFVPAAERAAVAGQLFGEEGSIAMSRIDTATLRQATEDVLAFGVVVSEQDADQIERTNDAISRLGLIWRGLSNQLAVAAAPALEAVANAMAAIASRTGPLGIAIRGLFDNIGRLTTYAVTFATFLAGRWVAGLTAAALSVRGFATALVVLRGALIRTGIGALIVGVGELIYQLSQFVARVGGVGEAFRLLSDLASEVWSRIGLALDAALARMAAGWEGLKAAALSALDGTVAGVVGFGDRTVAIFQGAYDGAVAIWGSLPGAIGDFAYQAANGLIGGVEAMLNGVVTRINSFIETLNAALALLPEWATGEGGVRIGTLDAVDLSRIDNPFEGAATAAGTAAADAFSDALARTYIAPPDLGLGAMADDARARADAYAEAAGMLTDAATRPLAAWQALKDAVTGSGTESEAALTDAATSADALAAGLDDTATAANGAGGAARGAGTATGEGAERALTGWRAVTAALSDYASRAREIGGDIGQSLVSAFQSAEDAVGEFVKTGKLNFRDLVTSLIADLAKLAARRFILGPIANALSGALGGAGGIFANILHAGGMVGSSGASRMVPAMAFAAAPRMHSGGAVGLRHDEVPAILQRGERVLSRREAQSYGAGGGINVTIMARDAESFRQSRTQVAADIARAVSLGRRGM</sequence>
<name>A0A1N7LS19_9RHOB</name>
<dbReference type="EMBL" id="FTOM01000004">
    <property type="protein sequence ID" value="SIS76638.1"/>
    <property type="molecule type" value="Genomic_DNA"/>
</dbReference>
<proteinExistence type="predicted"/>
<reference evidence="3" key="1">
    <citation type="submission" date="2017-01" db="EMBL/GenBank/DDBJ databases">
        <authorList>
            <person name="Varghese N."/>
            <person name="Submissions S."/>
        </authorList>
    </citation>
    <scope>NUCLEOTIDE SEQUENCE [LARGE SCALE GENOMIC DNA]</scope>
    <source>
        <strain evidence="3">DSM 18714</strain>
    </source>
</reference>
<dbReference type="Pfam" id="PF09718">
    <property type="entry name" value="Tape_meas_lam_C"/>
    <property type="match status" value="1"/>
</dbReference>
<dbReference type="RefSeq" id="WP_076365565.1">
    <property type="nucleotide sequence ID" value="NZ_FTOM01000004.1"/>
</dbReference>
<feature type="domain" description="Bacteriophage tail tape measure C-terminal" evidence="1">
    <location>
        <begin position="623"/>
        <end position="695"/>
    </location>
</feature>
<dbReference type="OrthoDB" id="7311517at2"/>
<dbReference type="Proteomes" id="UP000186098">
    <property type="component" value="Unassembled WGS sequence"/>
</dbReference>
<evidence type="ECO:0000313" key="2">
    <source>
        <dbReference type="EMBL" id="SIS76638.1"/>
    </source>
</evidence>
<dbReference type="AlphaFoldDB" id="A0A1N7LS19"/>
<protein>
    <submittedName>
        <fullName evidence="2">Phage tail tape measure protein, lambda family</fullName>
    </submittedName>
</protein>
<dbReference type="STRING" id="407234.SAMN05421795_10445"/>
<evidence type="ECO:0000259" key="1">
    <source>
        <dbReference type="Pfam" id="PF09718"/>
    </source>
</evidence>
<dbReference type="InterPro" id="IPR006431">
    <property type="entry name" value="Phage_tape_meas_C"/>
</dbReference>
<organism evidence="2 3">
    <name type="scientific">Phaeovulum vinaykumarii</name>
    <dbReference type="NCBI Taxonomy" id="407234"/>
    <lineage>
        <taxon>Bacteria</taxon>
        <taxon>Pseudomonadati</taxon>
        <taxon>Pseudomonadota</taxon>
        <taxon>Alphaproteobacteria</taxon>
        <taxon>Rhodobacterales</taxon>
        <taxon>Paracoccaceae</taxon>
        <taxon>Phaeovulum</taxon>
    </lineage>
</organism>